<feature type="binding site" evidence="9">
    <location>
        <position position="69"/>
    </location>
    <ligand>
        <name>Mn(2+)</name>
        <dbReference type="ChEBI" id="CHEBI:29035"/>
    </ligand>
</feature>
<dbReference type="PROSITE" id="PS00725">
    <property type="entry name" value="GERMIN"/>
    <property type="match status" value="1"/>
</dbReference>
<organism evidence="12 13">
    <name type="scientific">Anisodus tanguticus</name>
    <dbReference type="NCBI Taxonomy" id="243964"/>
    <lineage>
        <taxon>Eukaryota</taxon>
        <taxon>Viridiplantae</taxon>
        <taxon>Streptophyta</taxon>
        <taxon>Embryophyta</taxon>
        <taxon>Tracheophyta</taxon>
        <taxon>Spermatophyta</taxon>
        <taxon>Magnoliopsida</taxon>
        <taxon>eudicotyledons</taxon>
        <taxon>Gunneridae</taxon>
        <taxon>Pentapetalae</taxon>
        <taxon>asterids</taxon>
        <taxon>lamiids</taxon>
        <taxon>Solanales</taxon>
        <taxon>Solanaceae</taxon>
        <taxon>Solanoideae</taxon>
        <taxon>Hyoscyameae</taxon>
        <taxon>Anisodus</taxon>
    </lineage>
</organism>
<dbReference type="AlphaFoldDB" id="A0AAE1R8X5"/>
<dbReference type="SUPFAM" id="SSF51182">
    <property type="entry name" value="RmlC-like cupins"/>
    <property type="match status" value="1"/>
</dbReference>
<keyword evidence="13" id="KW-1185">Reference proteome</keyword>
<evidence type="ECO:0000256" key="1">
    <source>
        <dbReference type="ARBA" id="ARBA00004271"/>
    </source>
</evidence>
<dbReference type="Pfam" id="PF00190">
    <property type="entry name" value="Cupin_1"/>
    <property type="match status" value="1"/>
</dbReference>
<evidence type="ECO:0000256" key="10">
    <source>
        <dbReference type="RuleBase" id="RU366015"/>
    </source>
</evidence>
<gene>
    <name evidence="12" type="ORF">RND71_033755</name>
</gene>
<feature type="binding site" evidence="9">
    <location>
        <position position="76"/>
    </location>
    <ligand>
        <name>Mn(2+)</name>
        <dbReference type="ChEBI" id="CHEBI:29035"/>
    </ligand>
</feature>
<dbReference type="CDD" id="cd02241">
    <property type="entry name" value="cupin_OxOx"/>
    <property type="match status" value="1"/>
</dbReference>
<evidence type="ECO:0000256" key="5">
    <source>
        <dbReference type="ARBA" id="ARBA00022723"/>
    </source>
</evidence>
<keyword evidence="7 8" id="KW-0464">Manganese</keyword>
<comment type="similarity">
    <text evidence="2 10">Belongs to the germin family.</text>
</comment>
<reference evidence="12" key="1">
    <citation type="submission" date="2023-12" db="EMBL/GenBank/DDBJ databases">
        <title>Genome assembly of Anisodus tanguticus.</title>
        <authorList>
            <person name="Wang Y.-J."/>
        </authorList>
    </citation>
    <scope>NUCLEOTIDE SEQUENCE</scope>
    <source>
        <strain evidence="12">KB-2021</strain>
        <tissue evidence="12">Leaf</tissue>
    </source>
</reference>
<evidence type="ECO:0000313" key="12">
    <source>
        <dbReference type="EMBL" id="KAK4347416.1"/>
    </source>
</evidence>
<protein>
    <recommendedName>
        <fullName evidence="10">Germin-like protein</fullName>
    </recommendedName>
</protein>
<evidence type="ECO:0000256" key="3">
    <source>
        <dbReference type="ARBA" id="ARBA00022523"/>
    </source>
</evidence>
<dbReference type="SMART" id="SM00835">
    <property type="entry name" value="Cupin_1"/>
    <property type="match status" value="1"/>
</dbReference>
<evidence type="ECO:0000256" key="2">
    <source>
        <dbReference type="ARBA" id="ARBA00007456"/>
    </source>
</evidence>
<feature type="domain" description="Cupin type-1" evidence="11">
    <location>
        <begin position="24"/>
        <end position="172"/>
    </location>
</feature>
<keyword evidence="4 10" id="KW-0964">Secreted</keyword>
<evidence type="ECO:0000313" key="13">
    <source>
        <dbReference type="Proteomes" id="UP001291623"/>
    </source>
</evidence>
<evidence type="ECO:0000259" key="11">
    <source>
        <dbReference type="SMART" id="SM00835"/>
    </source>
</evidence>
<keyword evidence="6" id="KW-1015">Disulfide bond</keyword>
<evidence type="ECO:0000256" key="9">
    <source>
        <dbReference type="PIRSR" id="PIRSR601929-2"/>
    </source>
</evidence>
<name>A0AAE1R8X5_9SOLA</name>
<feature type="binding site" evidence="8">
    <location>
        <position position="71"/>
    </location>
    <ligand>
        <name>oxalate</name>
        <dbReference type="ChEBI" id="CHEBI:30623"/>
    </ligand>
</feature>
<dbReference type="Gene3D" id="2.60.120.10">
    <property type="entry name" value="Jelly Rolls"/>
    <property type="match status" value="1"/>
</dbReference>
<evidence type="ECO:0000256" key="8">
    <source>
        <dbReference type="PIRSR" id="PIRSR601929-1"/>
    </source>
</evidence>
<comment type="subcellular location">
    <subcellularLocation>
        <location evidence="1 10">Secreted</location>
        <location evidence="1 10">Extracellular space</location>
        <location evidence="1 10">Apoplast</location>
    </subcellularLocation>
</comment>
<dbReference type="PANTHER" id="PTHR31238">
    <property type="entry name" value="GERMIN-LIKE PROTEIN SUBFAMILY 3 MEMBER 3"/>
    <property type="match status" value="1"/>
</dbReference>
<dbReference type="InterPro" id="IPR011051">
    <property type="entry name" value="RmlC_Cupin_sf"/>
</dbReference>
<keyword evidence="5 8" id="KW-0479">Metal-binding</keyword>
<dbReference type="InterPro" id="IPR014710">
    <property type="entry name" value="RmlC-like_jellyroll"/>
</dbReference>
<evidence type="ECO:0000256" key="4">
    <source>
        <dbReference type="ARBA" id="ARBA00022525"/>
    </source>
</evidence>
<dbReference type="PRINTS" id="PR00325">
    <property type="entry name" value="GERMIN"/>
</dbReference>
<dbReference type="GO" id="GO:0048046">
    <property type="term" value="C:apoplast"/>
    <property type="evidence" value="ECO:0007669"/>
    <property type="project" value="UniProtKB-SubCell"/>
</dbReference>
<dbReference type="GO" id="GO:0030145">
    <property type="term" value="F:manganese ion binding"/>
    <property type="evidence" value="ECO:0007669"/>
    <property type="project" value="UniProtKB-UniRule"/>
</dbReference>
<proteinExistence type="inferred from homology"/>
<feature type="binding site" evidence="9">
    <location>
        <position position="71"/>
    </location>
    <ligand>
        <name>Mn(2+)</name>
        <dbReference type="ChEBI" id="CHEBI:29035"/>
    </ligand>
</feature>
<feature type="binding site" evidence="9">
    <location>
        <position position="117"/>
    </location>
    <ligand>
        <name>Mn(2+)</name>
        <dbReference type="ChEBI" id="CHEBI:29035"/>
    </ligand>
</feature>
<accession>A0AAE1R8X5</accession>
<keyword evidence="3 10" id="KW-0052">Apoplast</keyword>
<dbReference type="InterPro" id="IPR001929">
    <property type="entry name" value="Germin"/>
</dbReference>
<dbReference type="EMBL" id="JAVYJV010000018">
    <property type="protein sequence ID" value="KAK4347416.1"/>
    <property type="molecule type" value="Genomic_DNA"/>
</dbReference>
<feature type="binding site" evidence="8">
    <location>
        <position position="76"/>
    </location>
    <ligand>
        <name>oxalate</name>
        <dbReference type="ChEBI" id="CHEBI:30623"/>
    </ligand>
</feature>
<sequence>MAVYVNGKVCKDPNLVEAEDFLFSGLHIAGNTSTPSGNIGTKAIIPGLNTFGLSMARGDFAPSGFSSPHVHPRASEMVLVLEGHLEVGFVTSNLENRLITKFLQVGDVFVFPQGLVHFQRNARGDTHVVSLSAFSSQNSELSRVSVACFESNPAIPVDLLAKAFQVDEKTASQMGGI</sequence>
<comment type="caution">
    <text evidence="12">The sequence shown here is derived from an EMBL/GenBank/DDBJ whole genome shotgun (WGS) entry which is preliminary data.</text>
</comment>
<evidence type="ECO:0000256" key="7">
    <source>
        <dbReference type="ARBA" id="ARBA00023211"/>
    </source>
</evidence>
<dbReference type="InterPro" id="IPR006045">
    <property type="entry name" value="Cupin_1"/>
</dbReference>
<dbReference type="Proteomes" id="UP001291623">
    <property type="component" value="Unassembled WGS sequence"/>
</dbReference>
<dbReference type="InterPro" id="IPR019780">
    <property type="entry name" value="Germin_Mn-BS"/>
</dbReference>
<evidence type="ECO:0000256" key="6">
    <source>
        <dbReference type="ARBA" id="ARBA00023157"/>
    </source>
</evidence>